<reference evidence="1 2" key="1">
    <citation type="submission" date="2020-08" db="EMBL/GenBank/DDBJ databases">
        <title>Sequencing the genomes of 1000 actinobacteria strains.</title>
        <authorList>
            <person name="Klenk H.-P."/>
        </authorList>
    </citation>
    <scope>NUCLEOTIDE SEQUENCE [LARGE SCALE GENOMIC DNA]</scope>
    <source>
        <strain evidence="1 2">DSM 44786</strain>
    </source>
</reference>
<dbReference type="EMBL" id="JACHJR010000001">
    <property type="protein sequence ID" value="MBB4951415.1"/>
    <property type="molecule type" value="Genomic_DNA"/>
</dbReference>
<protein>
    <submittedName>
        <fullName evidence="1">Uncharacterized protein</fullName>
    </submittedName>
</protein>
<dbReference type="Proteomes" id="UP000573327">
    <property type="component" value="Unassembled WGS sequence"/>
</dbReference>
<dbReference type="RefSeq" id="WP_184923347.1">
    <property type="nucleotide sequence ID" value="NZ_JACHJR010000001.1"/>
</dbReference>
<dbReference type="AlphaFoldDB" id="A0A7W7SJ37"/>
<proteinExistence type="predicted"/>
<evidence type="ECO:0000313" key="1">
    <source>
        <dbReference type="EMBL" id="MBB4951415.1"/>
    </source>
</evidence>
<sequence>MDAISIAVVLMAGGYAVNGTLDRVRRMRNERRGAQEKALRGPEPVCGCGHHLAYHDLHDGRCYAEVKRKGTGGSDGEGTTKGATAAQCTCRRYAGPEPLATLYAPELTSDSRPPLEPPAA</sequence>
<comment type="caution">
    <text evidence="1">The sequence shown here is derived from an EMBL/GenBank/DDBJ whole genome shotgun (WGS) entry which is preliminary data.</text>
</comment>
<keyword evidence="2" id="KW-1185">Reference proteome</keyword>
<name>A0A7W7SJ37_9ACTN</name>
<accession>A0A7W7SJ37</accession>
<gene>
    <name evidence="1" type="ORF">F4556_006950</name>
</gene>
<organism evidence="1 2">
    <name type="scientific">Kitasatospora gansuensis</name>
    <dbReference type="NCBI Taxonomy" id="258050"/>
    <lineage>
        <taxon>Bacteria</taxon>
        <taxon>Bacillati</taxon>
        <taxon>Actinomycetota</taxon>
        <taxon>Actinomycetes</taxon>
        <taxon>Kitasatosporales</taxon>
        <taxon>Streptomycetaceae</taxon>
        <taxon>Kitasatospora</taxon>
    </lineage>
</organism>
<evidence type="ECO:0000313" key="2">
    <source>
        <dbReference type="Proteomes" id="UP000573327"/>
    </source>
</evidence>